<proteinExistence type="predicted"/>
<reference evidence="4 5" key="1">
    <citation type="submission" date="2019-03" db="EMBL/GenBank/DDBJ databases">
        <title>Draft Genome Sequence of Massilia arenosa sp. nov., a Novel Massilia Species Isolated from a Sandy-loam Maize Soil.</title>
        <authorList>
            <person name="Raths R."/>
            <person name="Peta V."/>
            <person name="Bucking H."/>
        </authorList>
    </citation>
    <scope>NUCLEOTIDE SEQUENCE [LARGE SCALE GENOMIC DNA]</scope>
    <source>
        <strain evidence="4 5">MC02</strain>
    </source>
</reference>
<organism evidence="4 5">
    <name type="scientific">Zemynaea arenosa</name>
    <dbReference type="NCBI Taxonomy" id="2561931"/>
    <lineage>
        <taxon>Bacteria</taxon>
        <taxon>Pseudomonadati</taxon>
        <taxon>Pseudomonadota</taxon>
        <taxon>Betaproteobacteria</taxon>
        <taxon>Burkholderiales</taxon>
        <taxon>Oxalobacteraceae</taxon>
        <taxon>Telluria group</taxon>
        <taxon>Zemynaea</taxon>
    </lineage>
</organism>
<evidence type="ECO:0000256" key="2">
    <source>
        <dbReference type="PROSITE-ProRule" id="PRU00169"/>
    </source>
</evidence>
<accession>A0A4Y9SGG4</accession>
<dbReference type="AlphaFoldDB" id="A0A4Y9SGG4"/>
<dbReference type="PROSITE" id="PS50110">
    <property type="entry name" value="RESPONSE_REGULATORY"/>
    <property type="match status" value="1"/>
</dbReference>
<name>A0A4Y9SGG4_9BURK</name>
<evidence type="ECO:0000313" key="4">
    <source>
        <dbReference type="EMBL" id="TFW20233.1"/>
    </source>
</evidence>
<dbReference type="Gene3D" id="3.40.50.2300">
    <property type="match status" value="1"/>
</dbReference>
<protein>
    <submittedName>
        <fullName evidence="4">Response regulator</fullName>
    </submittedName>
</protein>
<feature type="domain" description="Response regulatory" evidence="3">
    <location>
        <begin position="6"/>
        <end position="123"/>
    </location>
</feature>
<dbReference type="PANTHER" id="PTHR44591:SF3">
    <property type="entry name" value="RESPONSE REGULATORY DOMAIN-CONTAINING PROTEIN"/>
    <property type="match status" value="1"/>
</dbReference>
<gene>
    <name evidence="4" type="ORF">E4L96_10620</name>
</gene>
<dbReference type="Pfam" id="PF00072">
    <property type="entry name" value="Response_reg"/>
    <property type="match status" value="1"/>
</dbReference>
<sequence length="140" mass="15585">MGKLQTILYVEDDLHVRTTAKLVLEVIGKYDVCECASGEEALQLAREIAPDLVLLDVMMPELDGIQLLHALRRLPHMADVPALFVTARTSAYDIERYMEAGAIGIIPKPLVPLRLTDQLRTAWEQRPRMALPQTPGELAA</sequence>
<keyword evidence="1 2" id="KW-0597">Phosphoprotein</keyword>
<dbReference type="OrthoDB" id="9800897at2"/>
<dbReference type="RefSeq" id="WP_135207194.1">
    <property type="nucleotide sequence ID" value="NZ_SPVF01000134.1"/>
</dbReference>
<dbReference type="InterPro" id="IPR011006">
    <property type="entry name" value="CheY-like_superfamily"/>
</dbReference>
<dbReference type="Proteomes" id="UP000298438">
    <property type="component" value="Unassembled WGS sequence"/>
</dbReference>
<evidence type="ECO:0000313" key="5">
    <source>
        <dbReference type="Proteomes" id="UP000298438"/>
    </source>
</evidence>
<dbReference type="GO" id="GO:0000160">
    <property type="term" value="P:phosphorelay signal transduction system"/>
    <property type="evidence" value="ECO:0007669"/>
    <property type="project" value="InterPro"/>
</dbReference>
<evidence type="ECO:0000256" key="1">
    <source>
        <dbReference type="ARBA" id="ARBA00022553"/>
    </source>
</evidence>
<dbReference type="SUPFAM" id="SSF52172">
    <property type="entry name" value="CheY-like"/>
    <property type="match status" value="1"/>
</dbReference>
<evidence type="ECO:0000259" key="3">
    <source>
        <dbReference type="PROSITE" id="PS50110"/>
    </source>
</evidence>
<feature type="modified residue" description="4-aspartylphosphate" evidence="2">
    <location>
        <position position="56"/>
    </location>
</feature>
<dbReference type="EMBL" id="SPVF01000134">
    <property type="protein sequence ID" value="TFW20233.1"/>
    <property type="molecule type" value="Genomic_DNA"/>
</dbReference>
<dbReference type="InterPro" id="IPR050595">
    <property type="entry name" value="Bact_response_regulator"/>
</dbReference>
<dbReference type="InterPro" id="IPR001789">
    <property type="entry name" value="Sig_transdc_resp-reg_receiver"/>
</dbReference>
<keyword evidence="5" id="KW-1185">Reference proteome</keyword>
<dbReference type="PANTHER" id="PTHR44591">
    <property type="entry name" value="STRESS RESPONSE REGULATOR PROTEIN 1"/>
    <property type="match status" value="1"/>
</dbReference>
<dbReference type="SMART" id="SM00448">
    <property type="entry name" value="REC"/>
    <property type="match status" value="1"/>
</dbReference>
<comment type="caution">
    <text evidence="4">The sequence shown here is derived from an EMBL/GenBank/DDBJ whole genome shotgun (WGS) entry which is preliminary data.</text>
</comment>